<feature type="region of interest" description="Disordered" evidence="1">
    <location>
        <begin position="55"/>
        <end position="100"/>
    </location>
</feature>
<evidence type="ECO:0000313" key="2">
    <source>
        <dbReference type="EMBL" id="CAK0853642.1"/>
    </source>
</evidence>
<feature type="compositionally biased region" description="Basic and acidic residues" evidence="1">
    <location>
        <begin position="84"/>
        <end position="100"/>
    </location>
</feature>
<dbReference type="EMBL" id="CAUYUJ010015413">
    <property type="protein sequence ID" value="CAK0853642.1"/>
    <property type="molecule type" value="Genomic_DNA"/>
</dbReference>
<feature type="non-terminal residue" evidence="2">
    <location>
        <position position="100"/>
    </location>
</feature>
<feature type="compositionally biased region" description="Low complexity" evidence="1">
    <location>
        <begin position="60"/>
        <end position="83"/>
    </location>
</feature>
<evidence type="ECO:0000256" key="1">
    <source>
        <dbReference type="SAM" id="MobiDB-lite"/>
    </source>
</evidence>
<feature type="non-terminal residue" evidence="2">
    <location>
        <position position="1"/>
    </location>
</feature>
<dbReference type="Proteomes" id="UP001189429">
    <property type="component" value="Unassembled WGS sequence"/>
</dbReference>
<keyword evidence="3" id="KW-1185">Reference proteome</keyword>
<gene>
    <name evidence="2" type="ORF">PCOR1329_LOCUS45036</name>
</gene>
<sequence length="100" mass="9993">VELPLRGGGGEEARGLLLVRLLGLGPAAHAGAQPLPADWASGVDELGLPFRYRGCGGQAGDAPAEAAAAPHGGAEESAASAEGAEGRSPRRPEHREEPPA</sequence>
<proteinExistence type="predicted"/>
<reference evidence="2" key="1">
    <citation type="submission" date="2023-10" db="EMBL/GenBank/DDBJ databases">
        <authorList>
            <person name="Chen Y."/>
            <person name="Shah S."/>
            <person name="Dougan E. K."/>
            <person name="Thang M."/>
            <person name="Chan C."/>
        </authorList>
    </citation>
    <scope>NUCLEOTIDE SEQUENCE [LARGE SCALE GENOMIC DNA]</scope>
</reference>
<comment type="caution">
    <text evidence="2">The sequence shown here is derived from an EMBL/GenBank/DDBJ whole genome shotgun (WGS) entry which is preliminary data.</text>
</comment>
<accession>A0ABN9U465</accession>
<evidence type="ECO:0000313" key="3">
    <source>
        <dbReference type="Proteomes" id="UP001189429"/>
    </source>
</evidence>
<protein>
    <submittedName>
        <fullName evidence="2">Uncharacterized protein</fullName>
    </submittedName>
</protein>
<name>A0ABN9U465_9DINO</name>
<organism evidence="2 3">
    <name type="scientific">Prorocentrum cordatum</name>
    <dbReference type="NCBI Taxonomy" id="2364126"/>
    <lineage>
        <taxon>Eukaryota</taxon>
        <taxon>Sar</taxon>
        <taxon>Alveolata</taxon>
        <taxon>Dinophyceae</taxon>
        <taxon>Prorocentrales</taxon>
        <taxon>Prorocentraceae</taxon>
        <taxon>Prorocentrum</taxon>
    </lineage>
</organism>